<sequence length="291" mass="32008">MAFNSSPAADTDTDAMPASYEVRPASKPDIAGLIFASPHSGDFYPADMDCVADKATVQAVEDAAMDRLIASGTDHGAALLIARYGRAYIDLNRAETDLDPSLIIDCPPLEPSPKTLAGYGVLHRLASDRQPLYQRRLTFLEASARLDRVYRPYHTALAGLMTQAREQHGQALLIDWHSMPQRATGANGPDIILGDRHGTSCDVFWTRTLRALCEAQGWRVGLNRPYAGGYATQEWGRPEDGFHALQIEVNRRLYWNEAHHQPAIGWKRCHTALKRVIAELGRIHAGTLGGA</sequence>
<dbReference type="Proteomes" id="UP001500791">
    <property type="component" value="Unassembled WGS sequence"/>
</dbReference>
<protein>
    <submittedName>
        <fullName evidence="1">N-formylglutamate amidohydrolase</fullName>
    </submittedName>
</protein>
<reference evidence="1 2" key="1">
    <citation type="journal article" date="2019" name="Int. J. Syst. Evol. Microbiol.">
        <title>The Global Catalogue of Microorganisms (GCM) 10K type strain sequencing project: providing services to taxonomists for standard genome sequencing and annotation.</title>
        <authorList>
            <consortium name="The Broad Institute Genomics Platform"/>
            <consortium name="The Broad Institute Genome Sequencing Center for Infectious Disease"/>
            <person name="Wu L."/>
            <person name="Ma J."/>
        </authorList>
    </citation>
    <scope>NUCLEOTIDE SEQUENCE [LARGE SCALE GENOMIC DNA]</scope>
    <source>
        <strain evidence="1 2">JCM 13476</strain>
    </source>
</reference>
<gene>
    <name evidence="1" type="ORF">GCM10009093_08770</name>
</gene>
<dbReference type="EMBL" id="BAAAEJ010000003">
    <property type="protein sequence ID" value="GAA0384074.1"/>
    <property type="molecule type" value="Genomic_DNA"/>
</dbReference>
<proteinExistence type="predicted"/>
<dbReference type="Gene3D" id="3.40.630.40">
    <property type="entry name" value="Zn-dependent exopeptidases"/>
    <property type="match status" value="1"/>
</dbReference>
<name>A0ABN0Y5S4_9CAUL</name>
<comment type="caution">
    <text evidence="1">The sequence shown here is derived from an EMBL/GenBank/DDBJ whole genome shotgun (WGS) entry which is preliminary data.</text>
</comment>
<dbReference type="Pfam" id="PF05013">
    <property type="entry name" value="FGase"/>
    <property type="match status" value="1"/>
</dbReference>
<dbReference type="InterPro" id="IPR007709">
    <property type="entry name" value="N-FG_amidohydro"/>
</dbReference>
<evidence type="ECO:0000313" key="1">
    <source>
        <dbReference type="EMBL" id="GAA0384074.1"/>
    </source>
</evidence>
<dbReference type="RefSeq" id="WP_243862663.1">
    <property type="nucleotide sequence ID" value="NZ_BAAAEJ010000003.1"/>
</dbReference>
<keyword evidence="2" id="KW-1185">Reference proteome</keyword>
<organism evidence="1 2">
    <name type="scientific">Brevundimonas terrae</name>
    <dbReference type="NCBI Taxonomy" id="363631"/>
    <lineage>
        <taxon>Bacteria</taxon>
        <taxon>Pseudomonadati</taxon>
        <taxon>Pseudomonadota</taxon>
        <taxon>Alphaproteobacteria</taxon>
        <taxon>Caulobacterales</taxon>
        <taxon>Caulobacteraceae</taxon>
        <taxon>Brevundimonas</taxon>
    </lineage>
</organism>
<accession>A0ABN0Y5S4</accession>
<dbReference type="SUPFAM" id="SSF53187">
    <property type="entry name" value="Zn-dependent exopeptidases"/>
    <property type="match status" value="1"/>
</dbReference>
<evidence type="ECO:0000313" key="2">
    <source>
        <dbReference type="Proteomes" id="UP001500791"/>
    </source>
</evidence>